<dbReference type="GO" id="GO:0009007">
    <property type="term" value="F:site-specific DNA-methyltransferase (adenine-specific) activity"/>
    <property type="evidence" value="ECO:0007669"/>
    <property type="project" value="UniProtKB-UniRule"/>
</dbReference>
<dbReference type="PANTHER" id="PTHR30481">
    <property type="entry name" value="DNA ADENINE METHYLASE"/>
    <property type="match status" value="1"/>
</dbReference>
<evidence type="ECO:0000256" key="8">
    <source>
        <dbReference type="RuleBase" id="RU361257"/>
    </source>
</evidence>
<organism evidence="9 10">
    <name type="scientific">Pajaroellobacter abortibovis</name>
    <dbReference type="NCBI Taxonomy" id="1882918"/>
    <lineage>
        <taxon>Bacteria</taxon>
        <taxon>Pseudomonadati</taxon>
        <taxon>Myxococcota</taxon>
        <taxon>Polyangia</taxon>
        <taxon>Polyangiales</taxon>
        <taxon>Polyangiaceae</taxon>
    </lineage>
</organism>
<dbReference type="Pfam" id="PF02086">
    <property type="entry name" value="MethyltransfD12"/>
    <property type="match status" value="1"/>
</dbReference>
<dbReference type="InterPro" id="IPR029063">
    <property type="entry name" value="SAM-dependent_MTases_sf"/>
</dbReference>
<dbReference type="GO" id="GO:0032259">
    <property type="term" value="P:methylation"/>
    <property type="evidence" value="ECO:0007669"/>
    <property type="project" value="UniProtKB-KW"/>
</dbReference>
<dbReference type="RefSeq" id="WP_075277177.1">
    <property type="nucleotide sequence ID" value="NZ_CP016908.1"/>
</dbReference>
<reference evidence="9 10" key="1">
    <citation type="submission" date="2016-08" db="EMBL/GenBank/DDBJ databases">
        <title>Identification and validation of antigenic proteins from Pajaroellobacter abortibovis using de-novo genome sequence assembly and reverse vaccinology.</title>
        <authorList>
            <person name="Welly B.T."/>
            <person name="Miller M.R."/>
            <person name="Stott J.L."/>
            <person name="Blanchard M.T."/>
            <person name="Islas-Trejo A.D."/>
            <person name="O'Rourke S.M."/>
            <person name="Young A.E."/>
            <person name="Medrano J.F."/>
            <person name="Van Eenennaam A.L."/>
        </authorList>
    </citation>
    <scope>NUCLEOTIDE SEQUENCE [LARGE SCALE GENOMIC DNA]</scope>
    <source>
        <strain evidence="9 10">BTF92-0548A/99-0131</strain>
    </source>
</reference>
<dbReference type="Proteomes" id="UP000185544">
    <property type="component" value="Chromosome"/>
</dbReference>
<dbReference type="NCBIfam" id="TIGR00571">
    <property type="entry name" value="dam"/>
    <property type="match status" value="1"/>
</dbReference>
<dbReference type="InterPro" id="IPR012327">
    <property type="entry name" value="MeTrfase_D12"/>
</dbReference>
<dbReference type="InterPro" id="IPR023095">
    <property type="entry name" value="Ade_MeTrfase_dom_2"/>
</dbReference>
<evidence type="ECO:0000256" key="5">
    <source>
        <dbReference type="ARBA" id="ARBA00022691"/>
    </source>
</evidence>
<dbReference type="GO" id="GO:0009307">
    <property type="term" value="P:DNA restriction-modification system"/>
    <property type="evidence" value="ECO:0007669"/>
    <property type="project" value="InterPro"/>
</dbReference>
<name>A0A1L6MYL7_9BACT</name>
<keyword evidence="10" id="KW-1185">Reference proteome</keyword>
<feature type="binding site" evidence="7">
    <location>
        <position position="65"/>
    </location>
    <ligand>
        <name>S-adenosyl-L-methionine</name>
        <dbReference type="ChEBI" id="CHEBI:59789"/>
    </ligand>
</feature>
<evidence type="ECO:0000256" key="2">
    <source>
        <dbReference type="ARBA" id="ARBA00011900"/>
    </source>
</evidence>
<protein>
    <recommendedName>
        <fullName evidence="2 8">Site-specific DNA-methyltransferase (adenine-specific)</fullName>
        <ecNumber evidence="2 8">2.1.1.72</ecNumber>
    </recommendedName>
</protein>
<feature type="binding site" evidence="7">
    <location>
        <position position="17"/>
    </location>
    <ligand>
        <name>S-adenosyl-L-methionine</name>
        <dbReference type="ChEBI" id="CHEBI:59789"/>
    </ligand>
</feature>
<evidence type="ECO:0000313" key="9">
    <source>
        <dbReference type="EMBL" id="APS00508.1"/>
    </source>
</evidence>
<dbReference type="InterPro" id="IPR012263">
    <property type="entry name" value="M_m6A_EcoRV"/>
</dbReference>
<gene>
    <name evidence="9" type="ORF">BCY86_07335</name>
</gene>
<feature type="binding site" evidence="7">
    <location>
        <position position="189"/>
    </location>
    <ligand>
        <name>S-adenosyl-L-methionine</name>
        <dbReference type="ChEBI" id="CHEBI:59789"/>
    </ligand>
</feature>
<dbReference type="EMBL" id="CP016908">
    <property type="protein sequence ID" value="APS00508.1"/>
    <property type="molecule type" value="Genomic_DNA"/>
</dbReference>
<comment type="similarity">
    <text evidence="1 8">Belongs to the N(4)/N(6)-methyltransferase family.</text>
</comment>
<dbReference type="OrthoDB" id="9805629at2"/>
<dbReference type="GO" id="GO:1904047">
    <property type="term" value="F:S-adenosyl-L-methionine binding"/>
    <property type="evidence" value="ECO:0007669"/>
    <property type="project" value="TreeGrafter"/>
</dbReference>
<dbReference type="InterPro" id="IPR002052">
    <property type="entry name" value="DNA_methylase_N6_adenine_CS"/>
</dbReference>
<comment type="catalytic activity">
    <reaction evidence="6 8">
        <text>a 2'-deoxyadenosine in DNA + S-adenosyl-L-methionine = an N(6)-methyl-2'-deoxyadenosine in DNA + S-adenosyl-L-homocysteine + H(+)</text>
        <dbReference type="Rhea" id="RHEA:15197"/>
        <dbReference type="Rhea" id="RHEA-COMP:12418"/>
        <dbReference type="Rhea" id="RHEA-COMP:12419"/>
        <dbReference type="ChEBI" id="CHEBI:15378"/>
        <dbReference type="ChEBI" id="CHEBI:57856"/>
        <dbReference type="ChEBI" id="CHEBI:59789"/>
        <dbReference type="ChEBI" id="CHEBI:90615"/>
        <dbReference type="ChEBI" id="CHEBI:90616"/>
        <dbReference type="EC" id="2.1.1.72"/>
    </reaction>
</comment>
<dbReference type="GO" id="GO:0043565">
    <property type="term" value="F:sequence-specific DNA binding"/>
    <property type="evidence" value="ECO:0007669"/>
    <property type="project" value="TreeGrafter"/>
</dbReference>
<evidence type="ECO:0000313" key="10">
    <source>
        <dbReference type="Proteomes" id="UP000185544"/>
    </source>
</evidence>
<dbReference type="PROSITE" id="PS00092">
    <property type="entry name" value="N6_MTASE"/>
    <property type="match status" value="1"/>
</dbReference>
<dbReference type="EC" id="2.1.1.72" evidence="2 8"/>
<evidence type="ECO:0000256" key="3">
    <source>
        <dbReference type="ARBA" id="ARBA00022603"/>
    </source>
</evidence>
<dbReference type="Gene3D" id="3.40.50.150">
    <property type="entry name" value="Vaccinia Virus protein VP39"/>
    <property type="match status" value="1"/>
</dbReference>
<dbReference type="GO" id="GO:0006298">
    <property type="term" value="P:mismatch repair"/>
    <property type="evidence" value="ECO:0007669"/>
    <property type="project" value="TreeGrafter"/>
</dbReference>
<evidence type="ECO:0000256" key="6">
    <source>
        <dbReference type="ARBA" id="ARBA00047942"/>
    </source>
</evidence>
<keyword evidence="5 8" id="KW-0949">S-adenosyl-L-methionine</keyword>
<evidence type="ECO:0000256" key="1">
    <source>
        <dbReference type="ARBA" id="ARBA00006594"/>
    </source>
</evidence>
<dbReference type="PIRSF" id="PIRSF000398">
    <property type="entry name" value="M_m6A_EcoRV"/>
    <property type="match status" value="1"/>
</dbReference>
<dbReference type="PRINTS" id="PR00505">
    <property type="entry name" value="D12N6MTFRASE"/>
</dbReference>
<feature type="binding site" evidence="7">
    <location>
        <position position="13"/>
    </location>
    <ligand>
        <name>S-adenosyl-L-methionine</name>
        <dbReference type="ChEBI" id="CHEBI:59789"/>
    </ligand>
</feature>
<keyword evidence="3 8" id="KW-0489">Methyltransferase</keyword>
<proteinExistence type="inferred from homology"/>
<dbReference type="STRING" id="1882918.BCY86_07335"/>
<dbReference type="AlphaFoldDB" id="A0A1L6MYL7"/>
<dbReference type="REBASE" id="176312">
    <property type="entry name" value="M.Pab131ORF7335P"/>
</dbReference>
<dbReference type="PANTHER" id="PTHR30481:SF3">
    <property type="entry name" value="DNA ADENINE METHYLASE"/>
    <property type="match status" value="1"/>
</dbReference>
<dbReference type="Gene3D" id="1.10.1020.10">
    <property type="entry name" value="Adenine-specific Methyltransferase, Domain 2"/>
    <property type="match status" value="1"/>
</dbReference>
<dbReference type="SUPFAM" id="SSF53335">
    <property type="entry name" value="S-adenosyl-L-methionine-dependent methyltransferases"/>
    <property type="match status" value="1"/>
</dbReference>
<sequence>MNARPFVRPFVKWAGGKSRLLKELVPYVPRTMRIYCEPFMGGAALFFAIAGSESKYSFKQALLVDSNEELVACYRGVRNCLGAVLKILPLYSYDKETYYKVREQDTRGMSDAERAARFIFLNRTCFNGLWRVNATGKFNVPFGAYKNPRIVDEARLQAASCVLQKAELMACDFMEALKELRAGDFAYLDPPYEPVSRTSRFTSYVPGGFQSADQQRLAEAFRTLGENGVRALLSNSDTPFVRSMYCDFTAYSVNAPRTIHADASRRRRFQEVLIQNWREDGDLEKVESYCG</sequence>
<accession>A0A1L6MYL7</accession>
<evidence type="ECO:0000256" key="4">
    <source>
        <dbReference type="ARBA" id="ARBA00022679"/>
    </source>
</evidence>
<keyword evidence="4 8" id="KW-0808">Transferase</keyword>
<dbReference type="KEGG" id="pabo:BCY86_07335"/>
<evidence type="ECO:0000256" key="7">
    <source>
        <dbReference type="PIRSR" id="PIRSR000398-1"/>
    </source>
</evidence>